<sequence length="658" mass="72097">MEVKKVCVLGAGAMGSGIAQVCATAGYEVWVRDIKQEFLDRGKAAIEKNLQRAASKGKMTEEKANEIMSRIHFTLEMEEAVKDADLVIEAVPEIMDLKKQVFAEVQKYAKPECIFASNTSGLSITELGNSTDRPEKFLGLHFFNPPPVMALVEVIKGEKTSDETIKFGVEFVKSIGKVPVVVKKDVAGFIVNRILVPYLVLAIDDVEKGVATKEEIDATMMYKYSFPMGPVELSDFVGLDILYHASQQWDIVPHSKLLEEKFKANELGMKTGKGFYDWSAGRPKIPQELAGKYDAIRLIAPMVNIAADLIAMGVADAKDIDTAMKLGTNMPKGPCELGDEIGLDVVLAKVEELYREKGFEILKPSEYLKKMVSEGKLGEKSGEGFYSYGKGEMTFKNIAIEKDAENKIAKLIINRPQRLNALSLDTLDEIFEALRLLEKDDEVRVVVITGAGDKAFSAGFDLQTAMQVPNFLAPANSMMVAAKGQWVFSQIERFPKPVIAAINGYAFGGGCELALACDFRIMKRGAKIGLTEISLALIPGWGGTQRLPKIVGIAKAKEMIMLAKRIDADEAERIGLVNKAVDPEKFEEEVMALARELASGPPVSLRAAKYAINFGAELPAEIGQYIEAGMFAVATSTQDVVEGVSAFFQRRKPEFKGK</sequence>
<feature type="domain" description="3-hydroxyacyl-CoA dehydrogenase C-terminal" evidence="16">
    <location>
        <begin position="188"/>
        <end position="278"/>
    </location>
</feature>
<evidence type="ECO:0000256" key="10">
    <source>
        <dbReference type="ARBA" id="ARBA00023098"/>
    </source>
</evidence>
<dbReference type="InterPro" id="IPR036291">
    <property type="entry name" value="NAD(P)-bd_dom_sf"/>
</dbReference>
<gene>
    <name evidence="18" type="ORF">ENW66_03085</name>
</gene>
<keyword evidence="12" id="KW-0413">Isomerase</keyword>
<dbReference type="CDD" id="cd06558">
    <property type="entry name" value="crotonase-like"/>
    <property type="match status" value="1"/>
</dbReference>
<feature type="domain" description="3-hydroxyacyl-CoA dehydrogenase NAD binding" evidence="17">
    <location>
        <begin position="5"/>
        <end position="185"/>
    </location>
</feature>
<dbReference type="SUPFAM" id="SSF52096">
    <property type="entry name" value="ClpP/crotonase"/>
    <property type="match status" value="1"/>
</dbReference>
<keyword evidence="10" id="KW-0443">Lipid metabolism</keyword>
<feature type="domain" description="3-hydroxyacyl-CoA dehydrogenase C-terminal" evidence="16">
    <location>
        <begin position="297"/>
        <end position="388"/>
    </location>
</feature>
<dbReference type="Gene3D" id="1.10.1040.10">
    <property type="entry name" value="N-(1-d-carboxylethyl)-l-norvaline Dehydrogenase, domain 2"/>
    <property type="match status" value="2"/>
</dbReference>
<evidence type="ECO:0000256" key="1">
    <source>
        <dbReference type="ARBA" id="ARBA00004275"/>
    </source>
</evidence>
<dbReference type="InterPro" id="IPR006176">
    <property type="entry name" value="3-OHacyl-CoA_DH_NAD-bd"/>
</dbReference>
<comment type="pathway">
    <text evidence="2">Lipid metabolism; fatty acid beta-oxidation.</text>
</comment>
<dbReference type="InterPro" id="IPR001753">
    <property type="entry name" value="Enoyl-CoA_hydra/iso"/>
</dbReference>
<name>A0A7C3RBB4_ARCFL</name>
<dbReference type="PANTHER" id="PTHR23309:SF49">
    <property type="entry name" value="PEROXISOMAL BIFUNCTIONAL ENZYME"/>
    <property type="match status" value="1"/>
</dbReference>
<dbReference type="Gene3D" id="1.10.12.10">
    <property type="entry name" value="Lyase 2-enoyl-coa Hydratase, Chain A, domain 2"/>
    <property type="match status" value="1"/>
</dbReference>
<dbReference type="GO" id="GO:0004300">
    <property type="term" value="F:enoyl-CoA hydratase activity"/>
    <property type="evidence" value="ECO:0007669"/>
    <property type="project" value="UniProtKB-ARBA"/>
</dbReference>
<dbReference type="FunFam" id="3.90.226.10:FF:000009">
    <property type="entry name" value="Carnitinyl-CoA dehydratase"/>
    <property type="match status" value="1"/>
</dbReference>
<dbReference type="PROSITE" id="PS00067">
    <property type="entry name" value="3HCDH"/>
    <property type="match status" value="1"/>
</dbReference>
<keyword evidence="7" id="KW-0276">Fatty acid metabolism</keyword>
<evidence type="ECO:0000256" key="2">
    <source>
        <dbReference type="ARBA" id="ARBA00005005"/>
    </source>
</evidence>
<dbReference type="GO" id="GO:0006635">
    <property type="term" value="P:fatty acid beta-oxidation"/>
    <property type="evidence" value="ECO:0007669"/>
    <property type="project" value="UniProtKB-UniPathway"/>
</dbReference>
<dbReference type="InterPro" id="IPR014748">
    <property type="entry name" value="Enoyl-CoA_hydra_C"/>
</dbReference>
<keyword evidence="11" id="KW-0576">Peroxisome</keyword>
<evidence type="ECO:0000259" key="17">
    <source>
        <dbReference type="Pfam" id="PF02737"/>
    </source>
</evidence>
<evidence type="ECO:0000259" key="16">
    <source>
        <dbReference type="Pfam" id="PF00725"/>
    </source>
</evidence>
<dbReference type="InterPro" id="IPR008927">
    <property type="entry name" value="6-PGluconate_DH-like_C_sf"/>
</dbReference>
<keyword evidence="13" id="KW-0456">Lyase</keyword>
<keyword evidence="14" id="KW-0511">Multifunctional enzyme</keyword>
<comment type="similarity">
    <text evidence="5">Belongs to the 3-hydroxyacyl-CoA dehydrogenase family.</text>
</comment>
<dbReference type="GO" id="GO:0003857">
    <property type="term" value="F:(3S)-3-hydroxyacyl-CoA dehydrogenase (NAD+) activity"/>
    <property type="evidence" value="ECO:0007669"/>
    <property type="project" value="TreeGrafter"/>
</dbReference>
<dbReference type="AlphaFoldDB" id="A0A7C3RBB4"/>
<reference evidence="18" key="1">
    <citation type="journal article" date="2020" name="mSystems">
        <title>Genome- and Community-Level Interaction Insights into Carbon Utilization and Element Cycling Functions of Hydrothermarchaeota in Hydrothermal Sediment.</title>
        <authorList>
            <person name="Zhou Z."/>
            <person name="Liu Y."/>
            <person name="Xu W."/>
            <person name="Pan J."/>
            <person name="Luo Z.H."/>
            <person name="Li M."/>
        </authorList>
    </citation>
    <scope>NUCLEOTIDE SEQUENCE [LARGE SCALE GENOMIC DNA]</scope>
    <source>
        <strain evidence="18">SpSt-87</strain>
    </source>
</reference>
<evidence type="ECO:0000256" key="3">
    <source>
        <dbReference type="ARBA" id="ARBA00005254"/>
    </source>
</evidence>
<comment type="subunit">
    <text evidence="6">Monomer.</text>
</comment>
<dbReference type="InterPro" id="IPR029045">
    <property type="entry name" value="ClpP/crotonase-like_dom_sf"/>
</dbReference>
<keyword evidence="8" id="KW-0560">Oxidoreductase</keyword>
<comment type="caution">
    <text evidence="18">The sequence shown here is derived from an EMBL/GenBank/DDBJ whole genome shotgun (WGS) entry which is preliminary data.</text>
</comment>
<dbReference type="UniPathway" id="UPA00659"/>
<dbReference type="PROSITE" id="PS00166">
    <property type="entry name" value="ENOYL_COA_HYDRATASE"/>
    <property type="match status" value="1"/>
</dbReference>
<keyword evidence="9" id="KW-0520">NAD</keyword>
<dbReference type="Pfam" id="PF02737">
    <property type="entry name" value="3HCDH_N"/>
    <property type="match status" value="1"/>
</dbReference>
<dbReference type="Pfam" id="PF00378">
    <property type="entry name" value="ECH_1"/>
    <property type="match status" value="1"/>
</dbReference>
<evidence type="ECO:0000256" key="15">
    <source>
        <dbReference type="RuleBase" id="RU003707"/>
    </source>
</evidence>
<accession>A0A7C3RBB4</accession>
<proteinExistence type="inferred from homology"/>
<evidence type="ECO:0000256" key="4">
    <source>
        <dbReference type="ARBA" id="ARBA00008750"/>
    </source>
</evidence>
<dbReference type="SUPFAM" id="SSF48179">
    <property type="entry name" value="6-phosphogluconate dehydrogenase C-terminal domain-like"/>
    <property type="match status" value="2"/>
</dbReference>
<comment type="subcellular location">
    <subcellularLocation>
        <location evidence="1">Peroxisome</location>
    </subcellularLocation>
</comment>
<dbReference type="Pfam" id="PF00725">
    <property type="entry name" value="3HCDH"/>
    <property type="match status" value="2"/>
</dbReference>
<dbReference type="GO" id="GO:0016853">
    <property type="term" value="F:isomerase activity"/>
    <property type="evidence" value="ECO:0007669"/>
    <property type="project" value="UniProtKB-KW"/>
</dbReference>
<evidence type="ECO:0000256" key="7">
    <source>
        <dbReference type="ARBA" id="ARBA00022832"/>
    </source>
</evidence>
<evidence type="ECO:0000313" key="18">
    <source>
        <dbReference type="EMBL" id="HFW31923.1"/>
    </source>
</evidence>
<evidence type="ECO:0000256" key="12">
    <source>
        <dbReference type="ARBA" id="ARBA00023235"/>
    </source>
</evidence>
<dbReference type="Gene3D" id="3.40.50.720">
    <property type="entry name" value="NAD(P)-binding Rossmann-like Domain"/>
    <property type="match status" value="1"/>
</dbReference>
<evidence type="ECO:0000256" key="14">
    <source>
        <dbReference type="ARBA" id="ARBA00023268"/>
    </source>
</evidence>
<protein>
    <submittedName>
        <fullName evidence="18">3-hydroxyacyl-CoA dehydrogenase/enoyl-CoA hydratase family protein</fullName>
    </submittedName>
</protein>
<evidence type="ECO:0000256" key="6">
    <source>
        <dbReference type="ARBA" id="ARBA00011245"/>
    </source>
</evidence>
<dbReference type="SUPFAM" id="SSF51735">
    <property type="entry name" value="NAD(P)-binding Rossmann-fold domains"/>
    <property type="match status" value="1"/>
</dbReference>
<dbReference type="FunFam" id="3.40.50.720:FF:000009">
    <property type="entry name" value="Fatty oxidation complex, alpha subunit"/>
    <property type="match status" value="1"/>
</dbReference>
<dbReference type="InterPro" id="IPR018376">
    <property type="entry name" value="Enoyl-CoA_hyd/isom_CS"/>
</dbReference>
<dbReference type="InterPro" id="IPR006108">
    <property type="entry name" value="3HC_DH_C"/>
</dbReference>
<dbReference type="InterPro" id="IPR006180">
    <property type="entry name" value="3-OHacyl-CoA_DH_CS"/>
</dbReference>
<evidence type="ECO:0000256" key="11">
    <source>
        <dbReference type="ARBA" id="ARBA00023140"/>
    </source>
</evidence>
<dbReference type="Gene3D" id="3.90.226.10">
    <property type="entry name" value="2-enoyl-CoA Hydratase, Chain A, domain 1"/>
    <property type="match status" value="1"/>
</dbReference>
<dbReference type="EMBL" id="DTLB01000016">
    <property type="protein sequence ID" value="HFW31923.1"/>
    <property type="molecule type" value="Genomic_DNA"/>
</dbReference>
<comment type="similarity">
    <text evidence="4">In the N-terminal section; belongs to the enoyl-CoA hydratase/isomerase family.</text>
</comment>
<dbReference type="InterPro" id="IPR013328">
    <property type="entry name" value="6PGD_dom2"/>
</dbReference>
<evidence type="ECO:0000256" key="9">
    <source>
        <dbReference type="ARBA" id="ARBA00023027"/>
    </source>
</evidence>
<evidence type="ECO:0000256" key="8">
    <source>
        <dbReference type="ARBA" id="ARBA00023002"/>
    </source>
</evidence>
<comment type="similarity">
    <text evidence="3 15">Belongs to the enoyl-CoA hydratase/isomerase family.</text>
</comment>
<dbReference type="GO" id="GO:0070403">
    <property type="term" value="F:NAD+ binding"/>
    <property type="evidence" value="ECO:0007669"/>
    <property type="project" value="InterPro"/>
</dbReference>
<evidence type="ECO:0000256" key="13">
    <source>
        <dbReference type="ARBA" id="ARBA00023239"/>
    </source>
</evidence>
<dbReference type="PANTHER" id="PTHR23309">
    <property type="entry name" value="3-HYDROXYACYL-COA DEHYROGENASE"/>
    <property type="match status" value="1"/>
</dbReference>
<organism evidence="18">
    <name type="scientific">Archaeoglobus fulgidus</name>
    <dbReference type="NCBI Taxonomy" id="2234"/>
    <lineage>
        <taxon>Archaea</taxon>
        <taxon>Methanobacteriati</taxon>
        <taxon>Methanobacteriota</taxon>
        <taxon>Archaeoglobi</taxon>
        <taxon>Archaeoglobales</taxon>
        <taxon>Archaeoglobaceae</taxon>
        <taxon>Archaeoglobus</taxon>
    </lineage>
</organism>
<evidence type="ECO:0000256" key="5">
    <source>
        <dbReference type="ARBA" id="ARBA00009463"/>
    </source>
</evidence>